<keyword evidence="2" id="KW-1185">Reference proteome</keyword>
<organism evidence="1 2">
    <name type="scientific">Aegilops tauschii subsp. strangulata</name>
    <name type="common">Goatgrass</name>
    <dbReference type="NCBI Taxonomy" id="200361"/>
    <lineage>
        <taxon>Eukaryota</taxon>
        <taxon>Viridiplantae</taxon>
        <taxon>Streptophyta</taxon>
        <taxon>Embryophyta</taxon>
        <taxon>Tracheophyta</taxon>
        <taxon>Spermatophyta</taxon>
        <taxon>Magnoliopsida</taxon>
        <taxon>Liliopsida</taxon>
        <taxon>Poales</taxon>
        <taxon>Poaceae</taxon>
        <taxon>BOP clade</taxon>
        <taxon>Pooideae</taxon>
        <taxon>Triticodae</taxon>
        <taxon>Triticeae</taxon>
        <taxon>Triticinae</taxon>
        <taxon>Aegilops</taxon>
    </lineage>
</organism>
<sequence>MWIAESLGCFGSATAGAFYVSGDVVRIYIHTSCSQKQTVPISFVNCLLLTSVFHKLLQQIISVLNLILCL</sequence>
<dbReference type="AlphaFoldDB" id="A0A453H996"/>
<evidence type="ECO:0000313" key="2">
    <source>
        <dbReference type="Proteomes" id="UP000015105"/>
    </source>
</evidence>
<reference evidence="1" key="5">
    <citation type="journal article" date="2021" name="G3 (Bethesda)">
        <title>Aegilops tauschii genome assembly Aet v5.0 features greater sequence contiguity and improved annotation.</title>
        <authorList>
            <person name="Wang L."/>
            <person name="Zhu T."/>
            <person name="Rodriguez J.C."/>
            <person name="Deal K.R."/>
            <person name="Dubcovsky J."/>
            <person name="McGuire P.E."/>
            <person name="Lux T."/>
            <person name="Spannagl M."/>
            <person name="Mayer K.F.X."/>
            <person name="Baldrich P."/>
            <person name="Meyers B.C."/>
            <person name="Huo N."/>
            <person name="Gu Y.Q."/>
            <person name="Zhou H."/>
            <person name="Devos K.M."/>
            <person name="Bennetzen J.L."/>
            <person name="Unver T."/>
            <person name="Budak H."/>
            <person name="Gulick P.J."/>
            <person name="Galiba G."/>
            <person name="Kalapos B."/>
            <person name="Nelson D.R."/>
            <person name="Li P."/>
            <person name="You F.M."/>
            <person name="Luo M.C."/>
            <person name="Dvorak J."/>
        </authorList>
    </citation>
    <scope>NUCLEOTIDE SEQUENCE [LARGE SCALE GENOMIC DNA]</scope>
    <source>
        <strain evidence="1">cv. AL8/78</strain>
    </source>
</reference>
<protein>
    <submittedName>
        <fullName evidence="1">Uncharacterized protein</fullName>
    </submittedName>
</protein>
<dbReference type="Proteomes" id="UP000015105">
    <property type="component" value="Chromosome 4D"/>
</dbReference>
<reference evidence="2" key="1">
    <citation type="journal article" date="2014" name="Science">
        <title>Ancient hybridizations among the ancestral genomes of bread wheat.</title>
        <authorList>
            <consortium name="International Wheat Genome Sequencing Consortium,"/>
            <person name="Marcussen T."/>
            <person name="Sandve S.R."/>
            <person name="Heier L."/>
            <person name="Spannagl M."/>
            <person name="Pfeifer M."/>
            <person name="Jakobsen K.S."/>
            <person name="Wulff B.B."/>
            <person name="Steuernagel B."/>
            <person name="Mayer K.F."/>
            <person name="Olsen O.A."/>
        </authorList>
    </citation>
    <scope>NUCLEOTIDE SEQUENCE [LARGE SCALE GENOMIC DNA]</scope>
    <source>
        <strain evidence="2">cv. AL8/78</strain>
    </source>
</reference>
<dbReference type="EnsemblPlants" id="AET4Gv20119400.14">
    <property type="protein sequence ID" value="AET4Gv20119400.14"/>
    <property type="gene ID" value="AET4Gv20119400"/>
</dbReference>
<reference evidence="1" key="3">
    <citation type="journal article" date="2017" name="Nature">
        <title>Genome sequence of the progenitor of the wheat D genome Aegilops tauschii.</title>
        <authorList>
            <person name="Luo M.C."/>
            <person name="Gu Y.Q."/>
            <person name="Puiu D."/>
            <person name="Wang H."/>
            <person name="Twardziok S.O."/>
            <person name="Deal K.R."/>
            <person name="Huo N."/>
            <person name="Zhu T."/>
            <person name="Wang L."/>
            <person name="Wang Y."/>
            <person name="McGuire P.E."/>
            <person name="Liu S."/>
            <person name="Long H."/>
            <person name="Ramasamy R.K."/>
            <person name="Rodriguez J.C."/>
            <person name="Van S.L."/>
            <person name="Yuan L."/>
            <person name="Wang Z."/>
            <person name="Xia Z."/>
            <person name="Xiao L."/>
            <person name="Anderson O.D."/>
            <person name="Ouyang S."/>
            <person name="Liang Y."/>
            <person name="Zimin A.V."/>
            <person name="Pertea G."/>
            <person name="Qi P."/>
            <person name="Bennetzen J.L."/>
            <person name="Dai X."/>
            <person name="Dawson M.W."/>
            <person name="Muller H.G."/>
            <person name="Kugler K."/>
            <person name="Rivarola-Duarte L."/>
            <person name="Spannagl M."/>
            <person name="Mayer K.F.X."/>
            <person name="Lu F.H."/>
            <person name="Bevan M.W."/>
            <person name="Leroy P."/>
            <person name="Li P."/>
            <person name="You F.M."/>
            <person name="Sun Q."/>
            <person name="Liu Z."/>
            <person name="Lyons E."/>
            <person name="Wicker T."/>
            <person name="Salzberg S.L."/>
            <person name="Devos K.M."/>
            <person name="Dvorak J."/>
        </authorList>
    </citation>
    <scope>NUCLEOTIDE SEQUENCE [LARGE SCALE GENOMIC DNA]</scope>
    <source>
        <strain evidence="1">cv. AL8/78</strain>
    </source>
</reference>
<accession>A0A453H996</accession>
<name>A0A453H996_AEGTS</name>
<reference evidence="1" key="4">
    <citation type="submission" date="2019-03" db="UniProtKB">
        <authorList>
            <consortium name="EnsemblPlants"/>
        </authorList>
    </citation>
    <scope>IDENTIFICATION</scope>
</reference>
<evidence type="ECO:0000313" key="1">
    <source>
        <dbReference type="EnsemblPlants" id="AET4Gv20119400.14"/>
    </source>
</evidence>
<proteinExistence type="predicted"/>
<reference evidence="2" key="2">
    <citation type="journal article" date="2017" name="Nat. Plants">
        <title>The Aegilops tauschii genome reveals multiple impacts of transposons.</title>
        <authorList>
            <person name="Zhao G."/>
            <person name="Zou C."/>
            <person name="Li K."/>
            <person name="Wang K."/>
            <person name="Li T."/>
            <person name="Gao L."/>
            <person name="Zhang X."/>
            <person name="Wang H."/>
            <person name="Yang Z."/>
            <person name="Liu X."/>
            <person name="Jiang W."/>
            <person name="Mao L."/>
            <person name="Kong X."/>
            <person name="Jiao Y."/>
            <person name="Jia J."/>
        </authorList>
    </citation>
    <scope>NUCLEOTIDE SEQUENCE [LARGE SCALE GENOMIC DNA]</scope>
    <source>
        <strain evidence="2">cv. AL8/78</strain>
    </source>
</reference>
<dbReference type="Gramene" id="AET4Gv20119400.14">
    <property type="protein sequence ID" value="AET4Gv20119400.14"/>
    <property type="gene ID" value="AET4Gv20119400"/>
</dbReference>